<dbReference type="Gene3D" id="3.30.160.250">
    <property type="match status" value="1"/>
</dbReference>
<proteinExistence type="predicted"/>
<protein>
    <recommendedName>
        <fullName evidence="1">HicB-like antitoxin of toxin-antitoxin system domain-containing protein</fullName>
    </recommendedName>
</protein>
<feature type="domain" description="HicB-like antitoxin of toxin-antitoxin system" evidence="1">
    <location>
        <begin position="5"/>
        <end position="54"/>
    </location>
</feature>
<name>A0A0F9JFP7_9ZZZZ</name>
<reference evidence="2" key="1">
    <citation type="journal article" date="2015" name="Nature">
        <title>Complex archaea that bridge the gap between prokaryotes and eukaryotes.</title>
        <authorList>
            <person name="Spang A."/>
            <person name="Saw J.H."/>
            <person name="Jorgensen S.L."/>
            <person name="Zaremba-Niedzwiedzka K."/>
            <person name="Martijn J."/>
            <person name="Lind A.E."/>
            <person name="van Eijk R."/>
            <person name="Schleper C."/>
            <person name="Guy L."/>
            <person name="Ettema T.J."/>
        </authorList>
    </citation>
    <scope>NUCLEOTIDE SEQUENCE</scope>
</reference>
<dbReference type="SUPFAM" id="SSF143100">
    <property type="entry name" value="TTHA1013/TTHA0281-like"/>
    <property type="match status" value="1"/>
</dbReference>
<gene>
    <name evidence="2" type="ORF">LCGC14_1831040</name>
</gene>
<sequence>MRIAVKVYQDENGTYFAVCPAIPGCFSQGKSEKEARENLKYAIKDSIKERLEKKLPLCICDHDCV</sequence>
<comment type="caution">
    <text evidence="2">The sequence shown here is derived from an EMBL/GenBank/DDBJ whole genome shotgun (WGS) entry which is preliminary data.</text>
</comment>
<evidence type="ECO:0000313" key="2">
    <source>
        <dbReference type="EMBL" id="KKL97777.1"/>
    </source>
</evidence>
<dbReference type="AlphaFoldDB" id="A0A0F9JFP7"/>
<dbReference type="InterPro" id="IPR031807">
    <property type="entry name" value="HicB-like"/>
</dbReference>
<dbReference type="EMBL" id="LAZR01018085">
    <property type="protein sequence ID" value="KKL97777.1"/>
    <property type="molecule type" value="Genomic_DNA"/>
</dbReference>
<dbReference type="InterPro" id="IPR035069">
    <property type="entry name" value="TTHA1013/TTHA0281-like"/>
</dbReference>
<evidence type="ECO:0000259" key="1">
    <source>
        <dbReference type="Pfam" id="PF15919"/>
    </source>
</evidence>
<accession>A0A0F9JFP7</accession>
<organism evidence="2">
    <name type="scientific">marine sediment metagenome</name>
    <dbReference type="NCBI Taxonomy" id="412755"/>
    <lineage>
        <taxon>unclassified sequences</taxon>
        <taxon>metagenomes</taxon>
        <taxon>ecological metagenomes</taxon>
    </lineage>
</organism>
<dbReference type="Pfam" id="PF15919">
    <property type="entry name" value="HicB_lk_antitox"/>
    <property type="match status" value="1"/>
</dbReference>